<protein>
    <submittedName>
        <fullName evidence="12">Rho guanine nucleotide exchange factor 18</fullName>
    </submittedName>
</protein>
<dbReference type="PROSITE" id="PS50010">
    <property type="entry name" value="DH_2"/>
    <property type="match status" value="1"/>
</dbReference>
<dbReference type="PANTHER" id="PTHR13944:SF21">
    <property type="entry name" value="CYSTS, ISOFORM C"/>
    <property type="match status" value="1"/>
</dbReference>
<evidence type="ECO:0000313" key="13">
    <source>
        <dbReference type="Proteomes" id="UP000440578"/>
    </source>
</evidence>
<keyword evidence="7" id="KW-0862">Zinc</keyword>
<evidence type="ECO:0000256" key="5">
    <source>
        <dbReference type="ARBA" id="ARBA00022723"/>
    </source>
</evidence>
<dbReference type="GO" id="GO:0005085">
    <property type="term" value="F:guanyl-nucleotide exchange factor activity"/>
    <property type="evidence" value="ECO:0007669"/>
    <property type="project" value="UniProtKB-KW"/>
</dbReference>
<feature type="region of interest" description="Disordered" evidence="10">
    <location>
        <begin position="1011"/>
        <end position="1260"/>
    </location>
</feature>
<keyword evidence="8 9" id="KW-0175">Coiled coil</keyword>
<evidence type="ECO:0000256" key="4">
    <source>
        <dbReference type="ARBA" id="ARBA00022658"/>
    </source>
</evidence>
<evidence type="ECO:0000256" key="9">
    <source>
        <dbReference type="SAM" id="Coils"/>
    </source>
</evidence>
<reference evidence="12 13" key="1">
    <citation type="submission" date="2019-07" db="EMBL/GenBank/DDBJ databases">
        <title>Draft genome assembly of a fouling barnacle, Amphibalanus amphitrite (Darwin, 1854): The first reference genome for Thecostraca.</title>
        <authorList>
            <person name="Kim W."/>
        </authorList>
    </citation>
    <scope>NUCLEOTIDE SEQUENCE [LARGE SCALE GENOMIC DNA]</scope>
    <source>
        <strain evidence="12">SNU_AA5</strain>
        <tissue evidence="12">Soma without cirri and trophi</tissue>
    </source>
</reference>
<dbReference type="InterPro" id="IPR041020">
    <property type="entry name" value="PH_16"/>
</dbReference>
<keyword evidence="4" id="KW-0344">Guanine-nucleotide releasing factor</keyword>
<feature type="domain" description="DH" evidence="11">
    <location>
        <begin position="367"/>
        <end position="556"/>
    </location>
</feature>
<dbReference type="SMART" id="SM00325">
    <property type="entry name" value="RhoGEF"/>
    <property type="match status" value="1"/>
</dbReference>
<evidence type="ECO:0000256" key="7">
    <source>
        <dbReference type="ARBA" id="ARBA00022833"/>
    </source>
</evidence>
<dbReference type="GO" id="GO:0005737">
    <property type="term" value="C:cytoplasm"/>
    <property type="evidence" value="ECO:0007669"/>
    <property type="project" value="UniProtKB-SubCell"/>
</dbReference>
<feature type="compositionally biased region" description="Basic and acidic residues" evidence="10">
    <location>
        <begin position="19"/>
        <end position="36"/>
    </location>
</feature>
<feature type="compositionally biased region" description="Pro residues" evidence="10">
    <location>
        <begin position="1230"/>
        <end position="1245"/>
    </location>
</feature>
<comment type="subcellular location">
    <subcellularLocation>
        <location evidence="1">Cytoplasm</location>
    </subcellularLocation>
</comment>
<dbReference type="Pfam" id="PF17838">
    <property type="entry name" value="PH_16"/>
    <property type="match status" value="1"/>
</dbReference>
<dbReference type="InterPro" id="IPR051632">
    <property type="entry name" value="Rho_GEF"/>
</dbReference>
<comment type="caution">
    <text evidence="12">The sequence shown here is derived from an EMBL/GenBank/DDBJ whole genome shotgun (WGS) entry which is preliminary data.</text>
</comment>
<evidence type="ECO:0000256" key="6">
    <source>
        <dbReference type="ARBA" id="ARBA00022771"/>
    </source>
</evidence>
<dbReference type="PANTHER" id="PTHR13944">
    <property type="entry name" value="AGAP007712-PA"/>
    <property type="match status" value="1"/>
</dbReference>
<dbReference type="Proteomes" id="UP000440578">
    <property type="component" value="Unassembled WGS sequence"/>
</dbReference>
<dbReference type="GO" id="GO:0008270">
    <property type="term" value="F:zinc ion binding"/>
    <property type="evidence" value="ECO:0007669"/>
    <property type="project" value="UniProtKB-KW"/>
</dbReference>
<proteinExistence type="predicted"/>
<dbReference type="Gene3D" id="1.20.900.10">
    <property type="entry name" value="Dbl homology (DH) domain"/>
    <property type="match status" value="1"/>
</dbReference>
<evidence type="ECO:0000259" key="11">
    <source>
        <dbReference type="PROSITE" id="PS50010"/>
    </source>
</evidence>
<sequence>MQEEKPAEAAEETPATTEEEPKAEEPAAPAEKKEGGDAAPAAAEEKAVEEPVVAKEEEALVAVEKKEEAPAVEEKKEEAPVEEKKKEAPVVEKKEEETPAVEEAPVAEEKKEEKPVVENDAPVVEEKKEETSPTLPLKKQIQDDKVREEDRRMKEKMKANYDSRTGAKPLRELQEGDHVRARVGDEKKWSGPLKVMGRQDASPRSYWDKEKAKPKQTQSLTLLQRGSQAVASGRWLNNTTLAAPKVSPPIVDMGRNPIALSPGRPRARALGGSVLTGPAAGVGSCSSPSRLRPAGLSGPFQWRRVAVKLGVKQYDASNFGDPFDTPVMSLGDSVDDPDLKLLDEESEAWSGSVDRKILKGLTEKQIKRQEHVYEFVMTEKHHCVTLKVMQWVFAEGMRKELGYTAEMVNRLFPRLDDLIAVHMTFLRHLRERQRRSLYVEEFGDLLLDDFGGEIGDKMRDCYGEFCSKHTESVALYKDMLKADRRFQEFIRRCSLHPLLKKKGVPECILFVTHRVTKYPLLIEPLIKTSRDQEHEITNLTKALQLVKEILVDVNAQVAEKQKEARLLEIYNKIDAKSTAFYKGKKFKKSDLLSGNRRLMFEGSAALMQARGRPLLVQVIVMSDVVFFLQESNQKYHFVSQEGKAGVVSLQRLLVRDKAGGDSRGIYLISNLNEPGMYEMDCTMPRDKRIWMESISEAVKQCPYDSVDANDGEEARAQSEAQLTQVRQLSKLLKDKDLQMALLCEEKLRIQADIVELIQPDDQRLQAALGSMTFSLAPLLFPAQGALARSASSVGEHHSNDYVSPMLPKRAETFAGFDNSAATPVKRRDPSEDNIDEAAEDQELGQEPGKEQESQPQPQEPAPNRTQASPVLSSEAFQLAALQMHRSLSTMLCVISQSANNVELLRSCVQEGGALGRGGAGSGETRLNAKLEELRNLQDRFTKEKTEWNKDRDNQEKWIQGKRTELAKLQEQLRQEQSDVGQQRELLYRQLDALRSQGILLSPNLQVVTTAQPAAPAAAPASADDESGPAPPPTTAGAAGPAANRPAPPKLKPSSSMVRRDGPPLPAHLLSSINQQKAAAAAGAHPPPVKQELPMKLAKLSALGGGGGGGGETRRPPPAGGSPSAPPGQQGGSPAGVQQMLPMKLSQDRPGRSGGGSSSAGYHRLTGGGGSGTPQRQAAQRTNTYPKMPSRPTPPRRPATTTVTHLVTTSQPTSTVSGAVQTRSHTAGRPELPPRPAAPAPAPAPSSAPAAAADSEEILFF</sequence>
<dbReference type="SUPFAM" id="SSF48065">
    <property type="entry name" value="DBL homology domain (DH-domain)"/>
    <property type="match status" value="1"/>
</dbReference>
<dbReference type="OrthoDB" id="28045at2759"/>
<evidence type="ECO:0000256" key="1">
    <source>
        <dbReference type="ARBA" id="ARBA00004496"/>
    </source>
</evidence>
<gene>
    <name evidence="12" type="primary">Arhgef18</name>
    <name evidence="12" type="ORF">FJT64_003861</name>
</gene>
<keyword evidence="6" id="KW-0863">Zinc-finger</keyword>
<evidence type="ECO:0000256" key="10">
    <source>
        <dbReference type="SAM" id="MobiDB-lite"/>
    </source>
</evidence>
<dbReference type="InterPro" id="IPR035899">
    <property type="entry name" value="DBL_dom_sf"/>
</dbReference>
<accession>A0A6A4W6V5</accession>
<dbReference type="InterPro" id="IPR011993">
    <property type="entry name" value="PH-like_dom_sf"/>
</dbReference>
<feature type="region of interest" description="Disordered" evidence="10">
    <location>
        <begin position="840"/>
        <end position="870"/>
    </location>
</feature>
<feature type="compositionally biased region" description="Basic and acidic residues" evidence="10">
    <location>
        <begin position="107"/>
        <end position="117"/>
    </location>
</feature>
<feature type="compositionally biased region" description="Polar residues" evidence="10">
    <location>
        <begin position="1172"/>
        <end position="1182"/>
    </location>
</feature>
<dbReference type="Gene3D" id="2.30.29.30">
    <property type="entry name" value="Pleckstrin-homology domain (PH domain)/Phosphotyrosine-binding domain (PTB)"/>
    <property type="match status" value="1"/>
</dbReference>
<feature type="compositionally biased region" description="Low complexity" evidence="10">
    <location>
        <begin position="1197"/>
        <end position="1208"/>
    </location>
</feature>
<feature type="compositionally biased region" description="Basic and acidic residues" evidence="10">
    <location>
        <begin position="140"/>
        <end position="161"/>
    </location>
</feature>
<feature type="compositionally biased region" description="Basic and acidic residues" evidence="10">
    <location>
        <begin position="43"/>
        <end position="97"/>
    </location>
</feature>
<feature type="compositionally biased region" description="Low complexity" evidence="10">
    <location>
        <begin position="1011"/>
        <end position="1021"/>
    </location>
</feature>
<keyword evidence="13" id="KW-1185">Reference proteome</keyword>
<feature type="compositionally biased region" description="Low complexity" evidence="10">
    <location>
        <begin position="1034"/>
        <end position="1044"/>
    </location>
</feature>
<dbReference type="Pfam" id="PF00621">
    <property type="entry name" value="RhoGEF"/>
    <property type="match status" value="1"/>
</dbReference>
<feature type="compositionally biased region" description="Pro residues" evidence="10">
    <location>
        <begin position="1115"/>
        <end position="1125"/>
    </location>
</feature>
<feature type="coiled-coil region" evidence="9">
    <location>
        <begin position="923"/>
        <end position="985"/>
    </location>
</feature>
<dbReference type="CDD" id="cd00160">
    <property type="entry name" value="RhoGEF"/>
    <property type="match status" value="1"/>
</dbReference>
<evidence type="ECO:0000313" key="12">
    <source>
        <dbReference type="EMBL" id="KAF0298732.1"/>
    </source>
</evidence>
<keyword evidence="2" id="KW-0963">Cytoplasm</keyword>
<dbReference type="SUPFAM" id="SSF50729">
    <property type="entry name" value="PH domain-like"/>
    <property type="match status" value="1"/>
</dbReference>
<evidence type="ECO:0000256" key="8">
    <source>
        <dbReference type="ARBA" id="ARBA00023054"/>
    </source>
</evidence>
<name>A0A6A4W6V5_AMPAM</name>
<feature type="compositionally biased region" description="Polar residues" evidence="10">
    <location>
        <begin position="1209"/>
        <end position="1224"/>
    </location>
</feature>
<dbReference type="GO" id="GO:0035023">
    <property type="term" value="P:regulation of Rho protein signal transduction"/>
    <property type="evidence" value="ECO:0007669"/>
    <property type="project" value="TreeGrafter"/>
</dbReference>
<dbReference type="AlphaFoldDB" id="A0A6A4W6V5"/>
<feature type="region of interest" description="Disordered" evidence="10">
    <location>
        <begin position="193"/>
        <end position="217"/>
    </location>
</feature>
<feature type="region of interest" description="Disordered" evidence="10">
    <location>
        <begin position="1"/>
        <end position="173"/>
    </location>
</feature>
<organism evidence="12 13">
    <name type="scientific">Amphibalanus amphitrite</name>
    <name type="common">Striped barnacle</name>
    <name type="synonym">Balanus amphitrite</name>
    <dbReference type="NCBI Taxonomy" id="1232801"/>
    <lineage>
        <taxon>Eukaryota</taxon>
        <taxon>Metazoa</taxon>
        <taxon>Ecdysozoa</taxon>
        <taxon>Arthropoda</taxon>
        <taxon>Crustacea</taxon>
        <taxon>Multicrustacea</taxon>
        <taxon>Cirripedia</taxon>
        <taxon>Thoracica</taxon>
        <taxon>Thoracicalcarea</taxon>
        <taxon>Balanomorpha</taxon>
        <taxon>Balanoidea</taxon>
        <taxon>Balanidae</taxon>
        <taxon>Amphibalaninae</taxon>
        <taxon>Amphibalanus</taxon>
    </lineage>
</organism>
<dbReference type="InterPro" id="IPR000219">
    <property type="entry name" value="DH_dom"/>
</dbReference>
<dbReference type="EMBL" id="VIIS01001411">
    <property type="protein sequence ID" value="KAF0298732.1"/>
    <property type="molecule type" value="Genomic_DNA"/>
</dbReference>
<evidence type="ECO:0000256" key="3">
    <source>
        <dbReference type="ARBA" id="ARBA00022553"/>
    </source>
</evidence>
<keyword evidence="3" id="KW-0597">Phosphoprotein</keyword>
<keyword evidence="5" id="KW-0479">Metal-binding</keyword>
<dbReference type="FunFam" id="1.20.900.10:FF:000004">
    <property type="entry name" value="Rho guanine nucleotide exchange factor 2"/>
    <property type="match status" value="1"/>
</dbReference>
<evidence type="ECO:0000256" key="2">
    <source>
        <dbReference type="ARBA" id="ARBA00022490"/>
    </source>
</evidence>